<dbReference type="OrthoDB" id="1114455at2"/>
<feature type="signal peptide" evidence="1">
    <location>
        <begin position="1"/>
        <end position="24"/>
    </location>
</feature>
<dbReference type="AlphaFoldDB" id="A0A226GM09"/>
<keyword evidence="3" id="KW-1185">Reference proteome</keyword>
<dbReference type="EMBL" id="MUGW01000094">
    <property type="protein sequence ID" value="OXA83072.1"/>
    <property type="molecule type" value="Genomic_DNA"/>
</dbReference>
<evidence type="ECO:0000256" key="1">
    <source>
        <dbReference type="SAM" id="SignalP"/>
    </source>
</evidence>
<evidence type="ECO:0008006" key="4">
    <source>
        <dbReference type="Google" id="ProtNLM"/>
    </source>
</evidence>
<dbReference type="NCBIfam" id="TIGR03519">
    <property type="entry name" value="T9SS_PorP_fam"/>
    <property type="match status" value="1"/>
</dbReference>
<dbReference type="RefSeq" id="WP_089052097.1">
    <property type="nucleotide sequence ID" value="NZ_FXTV01000009.1"/>
</dbReference>
<gene>
    <name evidence="2" type="ORF">B0A66_22600</name>
</gene>
<dbReference type="Pfam" id="PF11751">
    <property type="entry name" value="PorP_SprF"/>
    <property type="match status" value="1"/>
</dbReference>
<organism evidence="2 3">
    <name type="scientific">Flavobacterium hercynium</name>
    <dbReference type="NCBI Taxonomy" id="387094"/>
    <lineage>
        <taxon>Bacteria</taxon>
        <taxon>Pseudomonadati</taxon>
        <taxon>Bacteroidota</taxon>
        <taxon>Flavobacteriia</taxon>
        <taxon>Flavobacteriales</taxon>
        <taxon>Flavobacteriaceae</taxon>
        <taxon>Flavobacterium</taxon>
    </lineage>
</organism>
<sequence>MKEKKILKTVMFMLAIFSYSYTSAQDDAQYTQYMYNTMTINPAYAGTRSALNVTGLHRTQWVGLEGAPTTNTVSINAPVAENMGLGLTVINDRIGPSTENKISIDYSYAINTATNYKIAFGLKGTANILDIDFSKLNIYDPADPIFQYSIDKKISPNIGVGAYVYSDVSYFGISIPNMLETSHFDKSVSDQVDNHIIKQRMHYYIMAGYVFDLYEHLDFSVWFKPAVLVKHVEGAPMQVDLSANFLFNEKFSAGMAYRLNSGVSAILGFQASDSWFIGYAYDAETTKLANYNSGSHEIFLRFELFSKPMSRMMSNRYF</sequence>
<comment type="caution">
    <text evidence="2">The sequence shown here is derived from an EMBL/GenBank/DDBJ whole genome shotgun (WGS) entry which is preliminary data.</text>
</comment>
<protein>
    <recommendedName>
        <fullName evidence="4">Type IX secretion system membrane protein PorP/SprF</fullName>
    </recommendedName>
</protein>
<dbReference type="Proteomes" id="UP000198345">
    <property type="component" value="Unassembled WGS sequence"/>
</dbReference>
<evidence type="ECO:0000313" key="2">
    <source>
        <dbReference type="EMBL" id="OXA83072.1"/>
    </source>
</evidence>
<accession>A0A226GM09</accession>
<proteinExistence type="predicted"/>
<keyword evidence="1" id="KW-0732">Signal</keyword>
<name>A0A226GM09_9FLAO</name>
<evidence type="ECO:0000313" key="3">
    <source>
        <dbReference type="Proteomes" id="UP000198345"/>
    </source>
</evidence>
<reference evidence="2 3" key="1">
    <citation type="submission" date="2016-11" db="EMBL/GenBank/DDBJ databases">
        <title>Whole genomes of Flavobacteriaceae.</title>
        <authorList>
            <person name="Stine C."/>
            <person name="Li C."/>
            <person name="Tadesse D."/>
        </authorList>
    </citation>
    <scope>NUCLEOTIDE SEQUENCE [LARGE SCALE GENOMIC DNA]</scope>
    <source>
        <strain evidence="2 3">DSM 18292</strain>
    </source>
</reference>
<feature type="chain" id="PRO_5012669016" description="Type IX secretion system membrane protein PorP/SprF" evidence="1">
    <location>
        <begin position="25"/>
        <end position="318"/>
    </location>
</feature>
<dbReference type="InterPro" id="IPR019861">
    <property type="entry name" value="PorP/SprF_Bacteroidetes"/>
</dbReference>